<dbReference type="EMBL" id="CAESAF010000100">
    <property type="protein sequence ID" value="CAB4340147.1"/>
    <property type="molecule type" value="Genomic_DNA"/>
</dbReference>
<protein>
    <submittedName>
        <fullName evidence="6">Unannotated protein</fullName>
    </submittedName>
</protein>
<evidence type="ECO:0000256" key="3">
    <source>
        <dbReference type="ARBA" id="ARBA00022823"/>
    </source>
</evidence>
<feature type="domain" description="Lipoyl-binding" evidence="5">
    <location>
        <begin position="2"/>
        <end position="77"/>
    </location>
</feature>
<dbReference type="SUPFAM" id="SSF51230">
    <property type="entry name" value="Single hybrid motif"/>
    <property type="match status" value="1"/>
</dbReference>
<evidence type="ECO:0000259" key="5">
    <source>
        <dbReference type="PROSITE" id="PS50968"/>
    </source>
</evidence>
<dbReference type="InterPro" id="IPR011053">
    <property type="entry name" value="Single_hybrid_motif"/>
</dbReference>
<name>A0A6J5ZGQ8_9ZZZZ</name>
<sequence>MSIEITMPRVAETVDSVYLVSWLKAVGDMVNEGEDLLEVETDKAQLSVPSPATGKIVELRFAIDAEINTGDVIAVLE</sequence>
<keyword evidence="3" id="KW-0450">Lipoyl</keyword>
<dbReference type="GO" id="GO:0031405">
    <property type="term" value="F:lipoic acid binding"/>
    <property type="evidence" value="ECO:0007669"/>
    <property type="project" value="TreeGrafter"/>
</dbReference>
<evidence type="ECO:0000256" key="2">
    <source>
        <dbReference type="ARBA" id="ARBA00022679"/>
    </source>
</evidence>
<dbReference type="PROSITE" id="PS50968">
    <property type="entry name" value="BIOTINYL_LIPOYL"/>
    <property type="match status" value="1"/>
</dbReference>
<keyword evidence="4" id="KW-0012">Acyltransferase</keyword>
<dbReference type="Pfam" id="PF00364">
    <property type="entry name" value="Biotin_lipoyl"/>
    <property type="match status" value="1"/>
</dbReference>
<reference evidence="6" key="1">
    <citation type="submission" date="2020-05" db="EMBL/GenBank/DDBJ databases">
        <authorList>
            <person name="Chiriac C."/>
            <person name="Salcher M."/>
            <person name="Ghai R."/>
            <person name="Kavagutti S V."/>
        </authorList>
    </citation>
    <scope>NUCLEOTIDE SEQUENCE</scope>
</reference>
<dbReference type="Gene3D" id="2.40.50.100">
    <property type="match status" value="1"/>
</dbReference>
<dbReference type="AlphaFoldDB" id="A0A6J5ZGQ8"/>
<dbReference type="PANTHER" id="PTHR43178">
    <property type="entry name" value="DIHYDROLIPOAMIDE ACETYLTRANSFERASE COMPONENT OF PYRUVATE DEHYDROGENASE COMPLEX"/>
    <property type="match status" value="1"/>
</dbReference>
<organism evidence="6">
    <name type="scientific">freshwater metagenome</name>
    <dbReference type="NCBI Taxonomy" id="449393"/>
    <lineage>
        <taxon>unclassified sequences</taxon>
        <taxon>metagenomes</taxon>
        <taxon>ecological metagenomes</taxon>
    </lineage>
</organism>
<dbReference type="InterPro" id="IPR000089">
    <property type="entry name" value="Biotin_lipoyl"/>
</dbReference>
<dbReference type="InterPro" id="IPR003016">
    <property type="entry name" value="2-oxoA_DH_lipoyl-BS"/>
</dbReference>
<comment type="cofactor">
    <cofactor evidence="1">
        <name>(R)-lipoate</name>
        <dbReference type="ChEBI" id="CHEBI:83088"/>
    </cofactor>
</comment>
<gene>
    <name evidence="6" type="ORF">UFOPK3574_00854</name>
</gene>
<dbReference type="PANTHER" id="PTHR43178:SF5">
    <property type="entry name" value="LIPOAMIDE ACYLTRANSFERASE COMPONENT OF BRANCHED-CHAIN ALPHA-KETO ACID DEHYDROGENASE COMPLEX, MITOCHONDRIAL"/>
    <property type="match status" value="1"/>
</dbReference>
<dbReference type="InterPro" id="IPR050743">
    <property type="entry name" value="2-oxoacid_DH_E2_comp"/>
</dbReference>
<dbReference type="GO" id="GO:0016407">
    <property type="term" value="F:acetyltransferase activity"/>
    <property type="evidence" value="ECO:0007669"/>
    <property type="project" value="TreeGrafter"/>
</dbReference>
<proteinExistence type="predicted"/>
<dbReference type="CDD" id="cd06849">
    <property type="entry name" value="lipoyl_domain"/>
    <property type="match status" value="1"/>
</dbReference>
<dbReference type="GO" id="GO:0005737">
    <property type="term" value="C:cytoplasm"/>
    <property type="evidence" value="ECO:0007669"/>
    <property type="project" value="TreeGrafter"/>
</dbReference>
<dbReference type="PROSITE" id="PS00189">
    <property type="entry name" value="LIPOYL"/>
    <property type="match status" value="1"/>
</dbReference>
<evidence type="ECO:0000256" key="1">
    <source>
        <dbReference type="ARBA" id="ARBA00001938"/>
    </source>
</evidence>
<evidence type="ECO:0000313" key="6">
    <source>
        <dbReference type="EMBL" id="CAB4340147.1"/>
    </source>
</evidence>
<evidence type="ECO:0000256" key="4">
    <source>
        <dbReference type="ARBA" id="ARBA00023315"/>
    </source>
</evidence>
<accession>A0A6J5ZGQ8</accession>
<keyword evidence="2" id="KW-0808">Transferase</keyword>